<accession>A0A2N7VJG3</accession>
<evidence type="ECO:0000313" key="2">
    <source>
        <dbReference type="Proteomes" id="UP000235616"/>
    </source>
</evidence>
<keyword evidence="2" id="KW-1185">Reference proteome</keyword>
<proteinExistence type="predicted"/>
<dbReference type="OrthoDB" id="8988083at2"/>
<organism evidence="1 2">
    <name type="scientific">Trinickia dabaoshanensis</name>
    <dbReference type="NCBI Taxonomy" id="564714"/>
    <lineage>
        <taxon>Bacteria</taxon>
        <taxon>Pseudomonadati</taxon>
        <taxon>Pseudomonadota</taxon>
        <taxon>Betaproteobacteria</taxon>
        <taxon>Burkholderiales</taxon>
        <taxon>Burkholderiaceae</taxon>
        <taxon>Trinickia</taxon>
    </lineage>
</organism>
<sequence length="315" mass="33581">MSGLNCAAAGNTYTYTHLSIYENGTLLALPANIGTVQPTLAAPKGCVYPLNTVDESGKIRMDVTSNATYTLGQFFAVWGEPLSATNVAGLQGSPVTVYVNNGGALTQYTGDLGSLVLPPKGEVTIMIGTPLTQIPTYTWSDPPAFDPTPITLSYGGTVGTTAHWPDGNTSTGGTGADVDGLICASGMSNTFHVHAHLAIVYNGQWMQLPQNIGIPQSCYYEMHTHDHTGIIHIEAFSLKTFTLGQFFDIWGEPLTNSNVAGLSGDVVAYINDNGEARRYMGDLRAIPLISHRDITLQIGTPAVSTLATYSWYEPQ</sequence>
<comment type="caution">
    <text evidence="1">The sequence shown here is derived from an EMBL/GenBank/DDBJ whole genome shotgun (WGS) entry which is preliminary data.</text>
</comment>
<gene>
    <name evidence="1" type="ORF">C0Z18_21015</name>
</gene>
<reference evidence="1 2" key="1">
    <citation type="submission" date="2018-01" db="EMBL/GenBank/DDBJ databases">
        <title>Whole genome analyses suggest that Burkholderia sensu lato contains two further novel genera in the rhizoxinica-symbiotica group Mycetohabitans gen. nov., and Trinickia gen. nov.: implications for the evolution of diazotrophy and nodulation in the Burkholderiaceae.</title>
        <authorList>
            <person name="Estrada-de los Santos P."/>
            <person name="Palmer M."/>
            <person name="Chavez-Ramirez B."/>
            <person name="Beukes C."/>
            <person name="Steenkamp E.T."/>
            <person name="Hirsch A.M."/>
            <person name="Manyaka P."/>
            <person name="Maluk M."/>
            <person name="Lafos M."/>
            <person name="Crook M."/>
            <person name="Gross E."/>
            <person name="Simon M.F."/>
            <person name="Bueno dos Reis Junior F."/>
            <person name="Poole P.S."/>
            <person name="Venter S.N."/>
            <person name="James E.K."/>
        </authorList>
    </citation>
    <scope>NUCLEOTIDE SEQUENCE [LARGE SCALE GENOMIC DNA]</scope>
    <source>
        <strain evidence="1 2">GIMN1.004</strain>
    </source>
</reference>
<dbReference type="EMBL" id="PNYA01000020">
    <property type="protein sequence ID" value="PMS17282.1"/>
    <property type="molecule type" value="Genomic_DNA"/>
</dbReference>
<name>A0A2N7VJG3_9BURK</name>
<evidence type="ECO:0000313" key="1">
    <source>
        <dbReference type="EMBL" id="PMS17282.1"/>
    </source>
</evidence>
<dbReference type="Proteomes" id="UP000235616">
    <property type="component" value="Unassembled WGS sequence"/>
</dbReference>
<protein>
    <submittedName>
        <fullName evidence="1">Uncharacterized protein</fullName>
    </submittedName>
</protein>
<dbReference type="AlphaFoldDB" id="A0A2N7VJG3"/>